<protein>
    <recommendedName>
        <fullName evidence="4">Fimbrillin family protein</fullName>
    </recommendedName>
</protein>
<feature type="compositionally biased region" description="Polar residues" evidence="1">
    <location>
        <begin position="314"/>
        <end position="334"/>
    </location>
</feature>
<name>A0A0S2KMX6_9BACT</name>
<evidence type="ECO:0008006" key="4">
    <source>
        <dbReference type="Google" id="ProtNLM"/>
    </source>
</evidence>
<dbReference type="Proteomes" id="UP000056252">
    <property type="component" value="Chromosome"/>
</dbReference>
<keyword evidence="3" id="KW-1185">Reference proteome</keyword>
<dbReference type="EMBL" id="CP013195">
    <property type="protein sequence ID" value="ALO49428.1"/>
    <property type="molecule type" value="Genomic_DNA"/>
</dbReference>
<evidence type="ECO:0000256" key="1">
    <source>
        <dbReference type="SAM" id="MobiDB-lite"/>
    </source>
</evidence>
<gene>
    <name evidence="2" type="ORF">AS203_10255</name>
</gene>
<reference evidence="3" key="1">
    <citation type="submission" date="2015-11" db="EMBL/GenBank/DDBJ databases">
        <authorList>
            <person name="Holder M.E."/>
            <person name="Ajami N.J."/>
            <person name="Petrosino J.F."/>
        </authorList>
    </citation>
    <scope>NUCLEOTIDE SEQUENCE [LARGE SCALE GENOMIC DNA]</scope>
    <source>
        <strain evidence="3">F0113</strain>
    </source>
</reference>
<dbReference type="STRING" id="76123.AS203_10255"/>
<sequence>MLLALTLIAAGCANDEVAKNEQQGANGIPAGTTVFSGETRPSTTTRTAIVDHTKGGSAKVIWAATDKIWVKDNTNTWHESDAASFHELPNKAKAMFTLNGTYTGATHDVIYTNLPITGTPQVEIKSTQTQSAPNNFDHAGASGDCGVATATGGSGKYGFKLDHKASYLCLIPRTTDAIFQRCKLIKIEVSADNDIAGTYGISSAGLSASPISGASKEITLHTGAGFDLNTSTTDITKNGAYMVIAPGTHKLKIRYWLKDDVTNIEGTITKSIPAKQYEAGKIHDLTANLDTRAYDNKYYMWDAQKDCWYGHESAQPTANDETPPTTGHYPQSAATDPDRWHNQGALSPLQQASNSCKDCPNVNEMIWYVMKGEARADNDELYTLMGHLYKGNGVWLKKQSKIAEDEGVTIADIKAGYTEGGVTTDYRTSGESHHYSLPSNILPTAEECENYFFLPPLGMYQSAGGLGMLSFVGEKGCYFSSSPYHDAPSHAYYDLIFNYGTQIMISHFVGGYSLRAEPTLFK</sequence>
<feature type="region of interest" description="Disordered" evidence="1">
    <location>
        <begin position="313"/>
        <end position="344"/>
    </location>
</feature>
<dbReference type="KEGG" id="peo:AS203_10255"/>
<organism evidence="2 3">
    <name type="scientific">Hoylesella enoeca</name>
    <dbReference type="NCBI Taxonomy" id="76123"/>
    <lineage>
        <taxon>Bacteria</taxon>
        <taxon>Pseudomonadati</taxon>
        <taxon>Bacteroidota</taxon>
        <taxon>Bacteroidia</taxon>
        <taxon>Bacteroidales</taxon>
        <taxon>Prevotellaceae</taxon>
        <taxon>Hoylesella</taxon>
    </lineage>
</organism>
<accession>A0A0S2KMX6</accession>
<dbReference type="AlphaFoldDB" id="A0A0S2KMX6"/>
<evidence type="ECO:0000313" key="3">
    <source>
        <dbReference type="Proteomes" id="UP000056252"/>
    </source>
</evidence>
<evidence type="ECO:0000313" key="2">
    <source>
        <dbReference type="EMBL" id="ALO49428.1"/>
    </source>
</evidence>
<dbReference type="OrthoDB" id="1081166at2"/>
<proteinExistence type="predicted"/>